<evidence type="ECO:0000313" key="6">
    <source>
        <dbReference type="EMBL" id="AUB31198.1"/>
    </source>
</evidence>
<comment type="subcellular location">
    <subcellularLocation>
        <location evidence="1">Membrane</location>
        <topology evidence="1">Multi-pass membrane protein</topology>
    </subcellularLocation>
</comment>
<feature type="transmembrane region" description="Helical" evidence="5">
    <location>
        <begin position="46"/>
        <end position="71"/>
    </location>
</feature>
<dbReference type="PANTHER" id="PTHR37955:SF1">
    <property type="entry name" value="DEP DOMAIN-CONTAINING PROTEIN"/>
    <property type="match status" value="1"/>
</dbReference>
<evidence type="ECO:0000256" key="1">
    <source>
        <dbReference type="ARBA" id="ARBA00004141"/>
    </source>
</evidence>
<feature type="transmembrane region" description="Helical" evidence="5">
    <location>
        <begin position="286"/>
        <end position="304"/>
    </location>
</feature>
<keyword evidence="2 5" id="KW-0812">Transmembrane</keyword>
<dbReference type="PROSITE" id="PS51257">
    <property type="entry name" value="PROKAR_LIPOPROTEIN"/>
    <property type="match status" value="1"/>
</dbReference>
<feature type="transmembrane region" description="Helical" evidence="5">
    <location>
        <begin position="83"/>
        <end position="103"/>
    </location>
</feature>
<dbReference type="InterPro" id="IPR038665">
    <property type="entry name" value="Voltage-dep_anion_channel_sf"/>
</dbReference>
<dbReference type="GO" id="GO:0005886">
    <property type="term" value="C:plasma membrane"/>
    <property type="evidence" value="ECO:0007669"/>
    <property type="project" value="TreeGrafter"/>
</dbReference>
<dbReference type="AlphaFoldDB" id="A0A2K8SD98"/>
<keyword evidence="3 5" id="KW-1133">Transmembrane helix</keyword>
<protein>
    <submittedName>
        <fullName evidence="6">Uncharacterized protein</fullName>
    </submittedName>
</protein>
<dbReference type="InterPro" id="IPR052951">
    <property type="entry name" value="Tellurite_res_ion_channel"/>
</dbReference>
<proteinExistence type="predicted"/>
<feature type="transmembrane region" description="Helical" evidence="5">
    <location>
        <begin position="7"/>
        <end position="26"/>
    </location>
</feature>
<dbReference type="KEGG" id="sfz:SFLOR_v1c01370"/>
<dbReference type="EMBL" id="CP025057">
    <property type="protein sequence ID" value="AUB31198.1"/>
    <property type="molecule type" value="Genomic_DNA"/>
</dbReference>
<reference evidence="6 7" key="1">
    <citation type="submission" date="2017-12" db="EMBL/GenBank/DDBJ databases">
        <title>Complete genome sequence of Spiroplasma floricola 23-6 (ATCC 29989).</title>
        <authorList>
            <person name="Tsai Y.-M."/>
            <person name="Wu P.-S."/>
            <person name="Lo W.-S."/>
            <person name="Kuo C.-H."/>
        </authorList>
    </citation>
    <scope>NUCLEOTIDE SEQUENCE [LARGE SCALE GENOMIC DNA]</scope>
    <source>
        <strain evidence="6 7">23-6</strain>
    </source>
</reference>
<dbReference type="Pfam" id="PF03595">
    <property type="entry name" value="SLAC1"/>
    <property type="match status" value="1"/>
</dbReference>
<evidence type="ECO:0000256" key="4">
    <source>
        <dbReference type="ARBA" id="ARBA00023136"/>
    </source>
</evidence>
<evidence type="ECO:0000256" key="3">
    <source>
        <dbReference type="ARBA" id="ARBA00022989"/>
    </source>
</evidence>
<dbReference type="GO" id="GO:0046583">
    <property type="term" value="F:monoatomic cation efflux transmembrane transporter activity"/>
    <property type="evidence" value="ECO:0007669"/>
    <property type="project" value="TreeGrafter"/>
</dbReference>
<feature type="transmembrane region" description="Helical" evidence="5">
    <location>
        <begin position="226"/>
        <end position="247"/>
    </location>
</feature>
<dbReference type="Gene3D" id="1.50.10.150">
    <property type="entry name" value="Voltage-dependent anion channel"/>
    <property type="match status" value="1"/>
</dbReference>
<evidence type="ECO:0000256" key="2">
    <source>
        <dbReference type="ARBA" id="ARBA00022692"/>
    </source>
</evidence>
<feature type="transmembrane region" description="Helical" evidence="5">
    <location>
        <begin position="259"/>
        <end position="279"/>
    </location>
</feature>
<feature type="transmembrane region" description="Helical" evidence="5">
    <location>
        <begin position="115"/>
        <end position="136"/>
    </location>
</feature>
<dbReference type="CDD" id="cd09325">
    <property type="entry name" value="TDT_C4-dicarb_trans"/>
    <property type="match status" value="1"/>
</dbReference>
<name>A0A2K8SD98_9MOLU</name>
<accession>A0A2K8SD98</accession>
<sequence>MKNDKNIFSNLPIALTGCALGVMTLTNAWKLWVNNQFKDSYNFSNIFGMIITSSGFLLLTLFLTLIIIKYLSKPKIFVTEFKSPIIGSLIPTLFMATFSWTAFLNSIKVPWLGEIIWLLVLLIFIIYIICFSIYYIKNFSWKSVYPSWFVVWVGIIVFCVTGSTMGSSDTTIGLTIDQQKNFKEFLQCLSKVIWYFGFSAYLILLPIVLIKVLFIQLKIKSNEFPTYGIFGAPASLCLAGYLIAFFNTTNKLGELQKPIVLFLFILGIIFIIFDYLIIIPIMTKKFIPLFACFTFPLAITSFASEKLSQFLISDNNKTFSNIVHWISFVEIIIASLSILYVTFGLIVFSVNKLKYEPNNKEVNKKFFKWFI</sequence>
<feature type="transmembrane region" description="Helical" evidence="5">
    <location>
        <begin position="324"/>
        <end position="350"/>
    </location>
</feature>
<dbReference type="PANTHER" id="PTHR37955">
    <property type="entry name" value="TELLURITE RESISTANCE PROTEIN TEHA"/>
    <property type="match status" value="1"/>
</dbReference>
<evidence type="ECO:0000256" key="5">
    <source>
        <dbReference type="SAM" id="Phobius"/>
    </source>
</evidence>
<keyword evidence="7" id="KW-1185">Reference proteome</keyword>
<keyword evidence="4 5" id="KW-0472">Membrane</keyword>
<dbReference type="OrthoDB" id="309023at2"/>
<dbReference type="RefSeq" id="WP_100916188.1">
    <property type="nucleotide sequence ID" value="NZ_CP025057.1"/>
</dbReference>
<organism evidence="6 7">
    <name type="scientific">Spiroplasma floricola 23-6</name>
    <dbReference type="NCBI Taxonomy" id="1336749"/>
    <lineage>
        <taxon>Bacteria</taxon>
        <taxon>Bacillati</taxon>
        <taxon>Mycoplasmatota</taxon>
        <taxon>Mollicutes</taxon>
        <taxon>Entomoplasmatales</taxon>
        <taxon>Spiroplasmataceae</taxon>
        <taxon>Spiroplasma</taxon>
    </lineage>
</organism>
<feature type="transmembrane region" description="Helical" evidence="5">
    <location>
        <begin position="192"/>
        <end position="214"/>
    </location>
</feature>
<feature type="transmembrane region" description="Helical" evidence="5">
    <location>
        <begin position="148"/>
        <end position="166"/>
    </location>
</feature>
<gene>
    <name evidence="6" type="ORF">SFLOR_v1c01370</name>
</gene>
<evidence type="ECO:0000313" key="7">
    <source>
        <dbReference type="Proteomes" id="UP000231823"/>
    </source>
</evidence>
<dbReference type="InterPro" id="IPR004695">
    <property type="entry name" value="SLAC1/Mae1/Ssu1/TehA"/>
</dbReference>
<dbReference type="Proteomes" id="UP000231823">
    <property type="component" value="Chromosome"/>
</dbReference>